<dbReference type="RefSeq" id="WP_193498227.1">
    <property type="nucleotide sequence ID" value="NZ_CP063169.1"/>
</dbReference>
<dbReference type="EMBL" id="CP063169">
    <property type="protein sequence ID" value="QOR71570.1"/>
    <property type="molecule type" value="Genomic_DNA"/>
</dbReference>
<name>A0A7M1SVG3_9MICO</name>
<dbReference type="Gene3D" id="1.25.40.10">
    <property type="entry name" value="Tetratricopeptide repeat domain"/>
    <property type="match status" value="2"/>
</dbReference>
<protein>
    <submittedName>
        <fullName evidence="1">Tetratricopeptide repeat protein</fullName>
    </submittedName>
</protein>
<organism evidence="1 2">
    <name type="scientific">Ruania alkalisoli</name>
    <dbReference type="NCBI Taxonomy" id="2779775"/>
    <lineage>
        <taxon>Bacteria</taxon>
        <taxon>Bacillati</taxon>
        <taxon>Actinomycetota</taxon>
        <taxon>Actinomycetes</taxon>
        <taxon>Micrococcales</taxon>
        <taxon>Ruaniaceae</taxon>
        <taxon>Ruania</taxon>
    </lineage>
</organism>
<dbReference type="Pfam" id="PF13374">
    <property type="entry name" value="TPR_10"/>
    <property type="match status" value="1"/>
</dbReference>
<dbReference type="PANTHER" id="PTHR46082:SF6">
    <property type="entry name" value="AAA+ ATPASE DOMAIN-CONTAINING PROTEIN-RELATED"/>
    <property type="match status" value="1"/>
</dbReference>
<accession>A0A7M1SVG3</accession>
<evidence type="ECO:0000313" key="1">
    <source>
        <dbReference type="EMBL" id="QOR71570.1"/>
    </source>
</evidence>
<dbReference type="Proteomes" id="UP000593758">
    <property type="component" value="Chromosome"/>
</dbReference>
<dbReference type="AlphaFoldDB" id="A0A7M1SVG3"/>
<dbReference type="PANTHER" id="PTHR46082">
    <property type="entry name" value="ATP/GTP-BINDING PROTEIN-RELATED"/>
    <property type="match status" value="1"/>
</dbReference>
<dbReference type="KEGG" id="halt:IM660_04570"/>
<dbReference type="Pfam" id="PF13424">
    <property type="entry name" value="TPR_12"/>
    <property type="match status" value="1"/>
</dbReference>
<dbReference type="SUPFAM" id="SSF48452">
    <property type="entry name" value="TPR-like"/>
    <property type="match status" value="3"/>
</dbReference>
<gene>
    <name evidence="1" type="ORF">IM660_04570</name>
</gene>
<dbReference type="InterPro" id="IPR011990">
    <property type="entry name" value="TPR-like_helical_dom_sf"/>
</dbReference>
<sequence>MPEPAFVGEGRSAVVTGLLEAYDRIRAGEPAQWIALEAPSGWGKTRLLRELYRQLAAHRQPEPHYWPGDLFGAEVPEEVGARRKRLVPEVEHTPGSLPAFMWWGIACSLRGGVSSASLRHDLAQLQAHADYLEDAWRHVAPRHGRWRSGLKDLGFAAADEAAMEVAGTAVEAVVGAAIPGLGLVRWLGERGVAGVRAAAERRERLDSSERIAASDLVAETAAMVDRLAVPELPVVIVVEDLHDADAGLADLLGSLVSGTASVLVISTSWPGRTEDNEHVRRALTAAGDRVVRLDHRSERAPQPFGVDASLAALDPAALEAIVRSHYPQVEQRTAAHIAGRYPNPLALELFCQLPRVRRRGRSGELRLDAATIAEAPAEIRGLYAELWRELPETVREALSLATLGIPVLLDATTGAGEWNTDLLLAALRELDWPSLPEIAEALHTGSDAYSWARSVSTMLHTFTERDQREIAAEDDTFLFDEDRTEVRTAIGAALGAFLTEHLTGLEVAERHHLADLAAVLHAEGFLRDPDVLADAIRPAAELSWDDQRDLPRYLRLLTRVIEAGPSPDRLARAHLLRGHAFQLSGRLVEALADAEAAAHAPGAPELFDLEVLNLRAQVLTGLYRTDDAVRAHQKLAARMEQVRGAAHPDTLATHATLASALSQAGRGEEAVELIRRTVALGTQHLTGDDGLLLGMRGTLAALLGDHGHTEEALSLLTALEADCVRALGPEHPRTLTVRRNRAAGLHMAGQHEEAVELQRALLVIHHQALGPDHPSTFLLRRQLGSALAEGSDPQEGVDVLTALHAREVEVLGWDHPDVQSTRRLVAEIALRTGDAATAVRLLERHVQDCERIFGADSLPLRTAQAKLAAALTHTDRAAEATPLLEDVVRALHTLTEPGSEQMFHARQLLGRLRAETDLGAAQEHLRACAQIAITRWGATDPRTIDARDDVARVLRAAGRLAEALHEWEQIAGDLTGHGVDPEITGYLEQTLAEVRAELDSRGA</sequence>
<dbReference type="InterPro" id="IPR053137">
    <property type="entry name" value="NLR-like"/>
</dbReference>
<evidence type="ECO:0000313" key="2">
    <source>
        <dbReference type="Proteomes" id="UP000593758"/>
    </source>
</evidence>
<reference evidence="1 2" key="1">
    <citation type="submission" date="2020-10" db="EMBL/GenBank/DDBJ databases">
        <title>Haloactinobacterium sp. RN3S43, a bacterium isolated from saline soil.</title>
        <authorList>
            <person name="Sun J.-Q."/>
        </authorList>
    </citation>
    <scope>NUCLEOTIDE SEQUENCE [LARGE SCALE GENOMIC DNA]</scope>
    <source>
        <strain evidence="1 2">RN3S43</strain>
    </source>
</reference>
<proteinExistence type="predicted"/>
<keyword evidence="2" id="KW-1185">Reference proteome</keyword>